<dbReference type="PROSITE" id="PS50404">
    <property type="entry name" value="GST_NTER"/>
    <property type="match status" value="1"/>
</dbReference>
<dbReference type="Gene3D" id="3.40.30.10">
    <property type="entry name" value="Glutaredoxin"/>
    <property type="match status" value="1"/>
</dbReference>
<dbReference type="SFLD" id="SFLDS00019">
    <property type="entry name" value="Glutathione_Transferase_(cytos"/>
    <property type="match status" value="1"/>
</dbReference>
<dbReference type="Proteomes" id="UP001157439">
    <property type="component" value="Unassembled WGS sequence"/>
</dbReference>
<dbReference type="RefSeq" id="WP_095497025.1">
    <property type="nucleotide sequence ID" value="NZ_BSPO01000002.1"/>
</dbReference>
<dbReference type="Gene3D" id="1.20.1050.10">
    <property type="match status" value="1"/>
</dbReference>
<dbReference type="InterPro" id="IPR010987">
    <property type="entry name" value="Glutathione-S-Trfase_C-like"/>
</dbReference>
<comment type="caution">
    <text evidence="3">The sequence shown here is derived from an EMBL/GenBank/DDBJ whole genome shotgun (WGS) entry which is preliminary data.</text>
</comment>
<gene>
    <name evidence="3" type="ORF">GCM10007894_13990</name>
</gene>
<sequence>MKTLTDLTLITTSVTPSSMRVSLFLAEKGLEIATQEINVRQGDNLADDFKQKSINGLIPLLKLENGQYLSESLSICRYIDEREPDELGLFGFDTLSRAQVDMWNRVLEWQALIPAFQAFRNITAIYKDRERCVSAWGEESKLRVSEFLPRLEARLQESAYVGCDRFSCADITAFIFLRMCSALEVEWQQYPALKAWFDTVASRPAFQQ</sequence>
<dbReference type="EMBL" id="BSPO01000002">
    <property type="protein sequence ID" value="GLS83422.1"/>
    <property type="molecule type" value="Genomic_DNA"/>
</dbReference>
<dbReference type="SUPFAM" id="SSF52833">
    <property type="entry name" value="Thioredoxin-like"/>
    <property type="match status" value="1"/>
</dbReference>
<dbReference type="PANTHER" id="PTHR44051">
    <property type="entry name" value="GLUTATHIONE S-TRANSFERASE-RELATED"/>
    <property type="match status" value="1"/>
</dbReference>
<dbReference type="InterPro" id="IPR040079">
    <property type="entry name" value="Glutathione_S-Trfase"/>
</dbReference>
<dbReference type="InterPro" id="IPR004046">
    <property type="entry name" value="GST_C"/>
</dbReference>
<dbReference type="SFLD" id="SFLDG00358">
    <property type="entry name" value="Main_(cytGST)"/>
    <property type="match status" value="1"/>
</dbReference>
<protein>
    <submittedName>
        <fullName evidence="3">Glutathione S-transferase</fullName>
    </submittedName>
</protein>
<keyword evidence="4" id="KW-1185">Reference proteome</keyword>
<dbReference type="InterPro" id="IPR036282">
    <property type="entry name" value="Glutathione-S-Trfase_C_sf"/>
</dbReference>
<organism evidence="3 4">
    <name type="scientific">Paraferrimonas haliotis</name>
    <dbReference type="NCBI Taxonomy" id="2013866"/>
    <lineage>
        <taxon>Bacteria</taxon>
        <taxon>Pseudomonadati</taxon>
        <taxon>Pseudomonadota</taxon>
        <taxon>Gammaproteobacteria</taxon>
        <taxon>Alteromonadales</taxon>
        <taxon>Ferrimonadaceae</taxon>
        <taxon>Paraferrimonas</taxon>
    </lineage>
</organism>
<evidence type="ECO:0000313" key="4">
    <source>
        <dbReference type="Proteomes" id="UP001157439"/>
    </source>
</evidence>
<dbReference type="AlphaFoldDB" id="A0AA37TKZ4"/>
<dbReference type="SUPFAM" id="SSF47616">
    <property type="entry name" value="GST C-terminal domain-like"/>
    <property type="match status" value="1"/>
</dbReference>
<dbReference type="PANTHER" id="PTHR44051:SF8">
    <property type="entry name" value="GLUTATHIONE S-TRANSFERASE GSTA"/>
    <property type="match status" value="1"/>
</dbReference>
<feature type="domain" description="GST C-terminal" evidence="2">
    <location>
        <begin position="93"/>
        <end position="208"/>
    </location>
</feature>
<dbReference type="InterPro" id="IPR004045">
    <property type="entry name" value="Glutathione_S-Trfase_N"/>
</dbReference>
<dbReference type="PROSITE" id="PS50405">
    <property type="entry name" value="GST_CTER"/>
    <property type="match status" value="1"/>
</dbReference>
<evidence type="ECO:0000259" key="2">
    <source>
        <dbReference type="PROSITE" id="PS50405"/>
    </source>
</evidence>
<dbReference type="InterPro" id="IPR036249">
    <property type="entry name" value="Thioredoxin-like_sf"/>
</dbReference>
<name>A0AA37TKZ4_9GAMM</name>
<dbReference type="Pfam" id="PF00043">
    <property type="entry name" value="GST_C"/>
    <property type="match status" value="1"/>
</dbReference>
<dbReference type="Pfam" id="PF13409">
    <property type="entry name" value="GST_N_2"/>
    <property type="match status" value="1"/>
</dbReference>
<feature type="domain" description="GST N-terminal" evidence="1">
    <location>
        <begin position="5"/>
        <end position="87"/>
    </location>
</feature>
<evidence type="ECO:0000313" key="3">
    <source>
        <dbReference type="EMBL" id="GLS83422.1"/>
    </source>
</evidence>
<accession>A0AA37TKZ4</accession>
<proteinExistence type="predicted"/>
<reference evidence="3 4" key="1">
    <citation type="journal article" date="2014" name="Int. J. Syst. Evol. Microbiol.">
        <title>Complete genome sequence of Corynebacterium casei LMG S-19264T (=DSM 44701T), isolated from a smear-ripened cheese.</title>
        <authorList>
            <consortium name="US DOE Joint Genome Institute (JGI-PGF)"/>
            <person name="Walter F."/>
            <person name="Albersmeier A."/>
            <person name="Kalinowski J."/>
            <person name="Ruckert C."/>
        </authorList>
    </citation>
    <scope>NUCLEOTIDE SEQUENCE [LARGE SCALE GENOMIC DNA]</scope>
    <source>
        <strain evidence="3 4">NBRC 112785</strain>
    </source>
</reference>
<evidence type="ECO:0000259" key="1">
    <source>
        <dbReference type="PROSITE" id="PS50404"/>
    </source>
</evidence>